<feature type="compositionally biased region" description="Polar residues" evidence="1">
    <location>
        <begin position="190"/>
        <end position="203"/>
    </location>
</feature>
<dbReference type="AlphaFoldDB" id="A0A8H7Q4C2"/>
<feature type="region of interest" description="Disordered" evidence="1">
    <location>
        <begin position="407"/>
        <end position="432"/>
    </location>
</feature>
<feature type="compositionally biased region" description="Basic residues" evidence="1">
    <location>
        <begin position="258"/>
        <end position="273"/>
    </location>
</feature>
<gene>
    <name evidence="2" type="ORF">INT43_002137</name>
</gene>
<dbReference type="OrthoDB" id="2287482at2759"/>
<keyword evidence="3" id="KW-1185">Reference proteome</keyword>
<dbReference type="EMBL" id="JAEPQZ010000001">
    <property type="protein sequence ID" value="KAG2185702.1"/>
    <property type="molecule type" value="Genomic_DNA"/>
</dbReference>
<name>A0A8H7Q4C2_MORIS</name>
<feature type="compositionally biased region" description="Polar residues" evidence="1">
    <location>
        <begin position="344"/>
        <end position="358"/>
    </location>
</feature>
<feature type="region of interest" description="Disordered" evidence="1">
    <location>
        <begin position="253"/>
        <end position="291"/>
    </location>
</feature>
<evidence type="ECO:0000256" key="1">
    <source>
        <dbReference type="SAM" id="MobiDB-lite"/>
    </source>
</evidence>
<sequence length="432" mass="48954">MSTQSLTPPMAIPHHRSANDYEAGSVSSHNSLSASPTSTSSSQSTTSYRELVKQMTAQAPKPYGAIPPLIGRNKRKKKQKDETTVSNNHTPEDIRAVATRMANQNEQNAAHKPPLMRSMSHVENWVAVDSKESLPDEEELEQRPSALRNFLSADFLTEVLPLHVPPPPLSDPESIKQQEEIAKLADTLKQTRVQSSASHQTEVSIDRAYPDSKRKPPLVLRKVRSMNDEDARWQETRTTSMAKLLQPKKLDARETKNQKRNNVTHHNIGRRHSLTSFPKVSPSPGLKPPVYPSMPTPSVVVEDDSWFTRLKRSFSGKKKDTNRKLIPMPPPPKRPNSQRRRSEATTQPRFNPATNTYMRDTRSNSDHLRMITAELNMMRARKLLSPLKPRGFLPRRRDVFLLGDIAKRPSPLCNGQTLENMEEEEEEEQDVV</sequence>
<evidence type="ECO:0000313" key="3">
    <source>
        <dbReference type="Proteomes" id="UP000654370"/>
    </source>
</evidence>
<organism evidence="2 3">
    <name type="scientific">Mortierella isabellina</name>
    <name type="common">Filamentous fungus</name>
    <name type="synonym">Umbelopsis isabellina</name>
    <dbReference type="NCBI Taxonomy" id="91625"/>
    <lineage>
        <taxon>Eukaryota</taxon>
        <taxon>Fungi</taxon>
        <taxon>Fungi incertae sedis</taxon>
        <taxon>Mucoromycota</taxon>
        <taxon>Mucoromycotina</taxon>
        <taxon>Umbelopsidomycetes</taxon>
        <taxon>Umbelopsidales</taxon>
        <taxon>Umbelopsidaceae</taxon>
        <taxon>Umbelopsis</taxon>
    </lineage>
</organism>
<feature type="region of interest" description="Disordered" evidence="1">
    <location>
        <begin position="312"/>
        <end position="360"/>
    </location>
</feature>
<proteinExistence type="predicted"/>
<evidence type="ECO:0000313" key="2">
    <source>
        <dbReference type="EMBL" id="KAG2185702.1"/>
    </source>
</evidence>
<accession>A0A8H7Q4C2</accession>
<feature type="compositionally biased region" description="Low complexity" evidence="1">
    <location>
        <begin position="27"/>
        <end position="47"/>
    </location>
</feature>
<feature type="region of interest" description="Disordered" evidence="1">
    <location>
        <begin position="190"/>
        <end position="216"/>
    </location>
</feature>
<feature type="compositionally biased region" description="Basic and acidic residues" evidence="1">
    <location>
        <begin position="204"/>
        <end position="214"/>
    </location>
</feature>
<feature type="region of interest" description="Disordered" evidence="1">
    <location>
        <begin position="1"/>
        <end position="93"/>
    </location>
</feature>
<protein>
    <submittedName>
        <fullName evidence="2">Uncharacterized protein</fullName>
    </submittedName>
</protein>
<dbReference type="Proteomes" id="UP000654370">
    <property type="component" value="Unassembled WGS sequence"/>
</dbReference>
<comment type="caution">
    <text evidence="2">The sequence shown here is derived from an EMBL/GenBank/DDBJ whole genome shotgun (WGS) entry which is preliminary data.</text>
</comment>
<reference evidence="2" key="1">
    <citation type="submission" date="2020-12" db="EMBL/GenBank/DDBJ databases">
        <title>Metabolic potential, ecology and presence of endohyphal bacteria is reflected in genomic diversity of Mucoromycotina.</title>
        <authorList>
            <person name="Muszewska A."/>
            <person name="Okrasinska A."/>
            <person name="Steczkiewicz K."/>
            <person name="Drgas O."/>
            <person name="Orlowska M."/>
            <person name="Perlinska-Lenart U."/>
            <person name="Aleksandrzak-Piekarczyk T."/>
            <person name="Szatraj K."/>
            <person name="Zielenkiewicz U."/>
            <person name="Pilsyk S."/>
            <person name="Malc E."/>
            <person name="Mieczkowski P."/>
            <person name="Kruszewska J.S."/>
            <person name="Biernat P."/>
            <person name="Pawlowska J."/>
        </authorList>
    </citation>
    <scope>NUCLEOTIDE SEQUENCE</scope>
    <source>
        <strain evidence="2">WA0000067209</strain>
    </source>
</reference>
<feature type="compositionally biased region" description="Acidic residues" evidence="1">
    <location>
        <begin position="420"/>
        <end position="432"/>
    </location>
</feature>